<dbReference type="GO" id="GO:0030490">
    <property type="term" value="P:maturation of SSU-rRNA"/>
    <property type="evidence" value="ECO:0007669"/>
    <property type="project" value="TreeGrafter"/>
</dbReference>
<dbReference type="Proteomes" id="UP001497525">
    <property type="component" value="Unassembled WGS sequence"/>
</dbReference>
<keyword evidence="4" id="KW-0698">rRNA processing</keyword>
<dbReference type="EMBL" id="CAXLJL010000156">
    <property type="protein sequence ID" value="CAL5133368.1"/>
    <property type="molecule type" value="Genomic_DNA"/>
</dbReference>
<protein>
    <recommendedName>
        <fullName evidence="10">Nucleolar protein 14</fullName>
    </recommendedName>
</protein>
<evidence type="ECO:0000256" key="3">
    <source>
        <dbReference type="ARBA" id="ARBA00022517"/>
    </source>
</evidence>
<evidence type="ECO:0000256" key="2">
    <source>
        <dbReference type="ARBA" id="ARBA00007466"/>
    </source>
</evidence>
<proteinExistence type="inferred from homology"/>
<evidence type="ECO:0000313" key="9">
    <source>
        <dbReference type="Proteomes" id="UP001497525"/>
    </source>
</evidence>
<dbReference type="PANTHER" id="PTHR23183:SF0">
    <property type="entry name" value="NUCLEOLAR PROTEIN 14"/>
    <property type="match status" value="1"/>
</dbReference>
<name>A0AAV2TAB2_CALDB</name>
<dbReference type="AlphaFoldDB" id="A0AAV2TAB2"/>
<evidence type="ECO:0000256" key="6">
    <source>
        <dbReference type="ARBA" id="ARBA00024695"/>
    </source>
</evidence>
<evidence type="ECO:0000256" key="1">
    <source>
        <dbReference type="ARBA" id="ARBA00004604"/>
    </source>
</evidence>
<evidence type="ECO:0000256" key="7">
    <source>
        <dbReference type="SAM" id="Coils"/>
    </source>
</evidence>
<organism evidence="8 9">
    <name type="scientific">Calicophoron daubneyi</name>
    <name type="common">Rumen fluke</name>
    <name type="synonym">Paramphistomum daubneyi</name>
    <dbReference type="NCBI Taxonomy" id="300641"/>
    <lineage>
        <taxon>Eukaryota</taxon>
        <taxon>Metazoa</taxon>
        <taxon>Spiralia</taxon>
        <taxon>Lophotrochozoa</taxon>
        <taxon>Platyhelminthes</taxon>
        <taxon>Trematoda</taxon>
        <taxon>Digenea</taxon>
        <taxon>Plagiorchiida</taxon>
        <taxon>Pronocephalata</taxon>
        <taxon>Paramphistomoidea</taxon>
        <taxon>Paramphistomidae</taxon>
        <taxon>Calicophoron</taxon>
    </lineage>
</organism>
<evidence type="ECO:0000313" key="8">
    <source>
        <dbReference type="EMBL" id="CAL5133368.1"/>
    </source>
</evidence>
<keyword evidence="3" id="KW-0690">Ribosome biogenesis</keyword>
<evidence type="ECO:0000256" key="5">
    <source>
        <dbReference type="ARBA" id="ARBA00023242"/>
    </source>
</evidence>
<comment type="function">
    <text evidence="6">Involved in nucleolar processing of pre-18S ribosomal RNA. Has a role in the nuclear export of 40S pre-ribosomal subunit to the cytoplasm.</text>
</comment>
<accession>A0AAV2TAB2</accession>
<keyword evidence="5" id="KW-0539">Nucleus</keyword>
<dbReference type="GO" id="GO:0030692">
    <property type="term" value="C:Noc4p-Nop14p complex"/>
    <property type="evidence" value="ECO:0007669"/>
    <property type="project" value="TreeGrafter"/>
</dbReference>
<dbReference type="Pfam" id="PF04147">
    <property type="entry name" value="Nop14"/>
    <property type="match status" value="2"/>
</dbReference>
<dbReference type="GO" id="GO:0032040">
    <property type="term" value="C:small-subunit processome"/>
    <property type="evidence" value="ECO:0007669"/>
    <property type="project" value="InterPro"/>
</dbReference>
<dbReference type="InterPro" id="IPR007276">
    <property type="entry name" value="Nop14"/>
</dbReference>
<sequence>MKSKIAHLHKRTSGGSKACAAAKRAEILKQGLRRIGKVGGLVDARLDARNGQRTDDEKSLRRHMVEKLRSLDEDNSAAEVKSTESIFKSVGTPKDMRDDFGYDGIKSDIVNNEFFSGGPEAVQPLEKFQNVLAEKIASSKLEKLNRIAENEEQRERLKAANLEWSNKIRFMLSDLHSIKAKPPVSLKAKKNQKSVHELLEDLASERRIPPTDTLKGSASTLDNNQISKIQSVIEDPRHGPLPKDEIVADSQSVSSKKAMGHLLRMLLRIQNRATINFVASELSQCQIHTLKDFVHCLLLAELVLEYCQTKHSAKSESSVTSISQPKGSGAFCPELPRLLTRMIRLIVSANDIMSISETTTLPRPYDFLSVSSVSKDDEISDELNVALADQKNPEQAKALSATCLRRFISVSVRTYKLYAEFLTPVVLSQLFGPMRTELSRINWHHFPSTLASEFCELSELIERAEEESTPGPLVANNWLQTLSANELSDKAVLKKVGLLPQLEPKFDEKLDARHPKKAKMQRILQHKIGREKRGVMRDIRRDSQYLAKHQLKLTKASDEMRNKKTQAIISSLRAVED</sequence>
<comment type="similarity">
    <text evidence="2">Belongs to the NOP14 family.</text>
</comment>
<comment type="caution">
    <text evidence="8">The sequence shown here is derived from an EMBL/GenBank/DDBJ whole genome shotgun (WGS) entry which is preliminary data.</text>
</comment>
<comment type="subcellular location">
    <subcellularLocation>
        <location evidence="1">Nucleus</location>
        <location evidence="1">Nucleolus</location>
    </subcellularLocation>
</comment>
<keyword evidence="7" id="KW-0175">Coiled coil</keyword>
<evidence type="ECO:0000256" key="4">
    <source>
        <dbReference type="ARBA" id="ARBA00022552"/>
    </source>
</evidence>
<evidence type="ECO:0008006" key="10">
    <source>
        <dbReference type="Google" id="ProtNLM"/>
    </source>
</evidence>
<dbReference type="PANTHER" id="PTHR23183">
    <property type="entry name" value="NOP14"/>
    <property type="match status" value="1"/>
</dbReference>
<reference evidence="8" key="1">
    <citation type="submission" date="2024-06" db="EMBL/GenBank/DDBJ databases">
        <authorList>
            <person name="Liu X."/>
            <person name="Lenzi L."/>
            <person name="Haldenby T S."/>
            <person name="Uol C."/>
        </authorList>
    </citation>
    <scope>NUCLEOTIDE SEQUENCE</scope>
</reference>
<gene>
    <name evidence="8" type="ORF">CDAUBV1_LOCUS6616</name>
</gene>
<feature type="coiled-coil region" evidence="7">
    <location>
        <begin position="134"/>
        <end position="167"/>
    </location>
</feature>